<protein>
    <submittedName>
        <fullName evidence="1">Uncharacterized protein</fullName>
    </submittedName>
</protein>
<dbReference type="EMBL" id="CM043025">
    <property type="protein sequence ID" value="KAI4554662.1"/>
    <property type="molecule type" value="Genomic_DNA"/>
</dbReference>
<accession>A0ACB9U0M1</accession>
<proteinExistence type="predicted"/>
<keyword evidence="2" id="KW-1185">Reference proteome</keyword>
<name>A0ACB9U0M1_9CETA</name>
<evidence type="ECO:0000313" key="1">
    <source>
        <dbReference type="EMBL" id="KAI4554662.1"/>
    </source>
</evidence>
<evidence type="ECO:0000313" key="2">
    <source>
        <dbReference type="Proteomes" id="UP001057279"/>
    </source>
</evidence>
<comment type="caution">
    <text evidence="1">The sequence shown here is derived from an EMBL/GenBank/DDBJ whole genome shotgun (WGS) entry which is preliminary data.</text>
</comment>
<reference evidence="1" key="1">
    <citation type="submission" date="2022-03" db="EMBL/GenBank/DDBJ databases">
        <title>Genomic analyses of argali, domestic sheep and their hybrids provide insights into chromosomal evolution, heterosis and genetic basis of agronomic traits.</title>
        <authorList>
            <person name="Li M."/>
        </authorList>
    </citation>
    <scope>NUCLEOTIDE SEQUENCE</scope>
    <source>
        <strain evidence="1">F1 hybrid</strain>
    </source>
</reference>
<dbReference type="Proteomes" id="UP001057279">
    <property type="component" value="Chromosome X"/>
</dbReference>
<sequence length="312" mass="34715">MPGRTLTQVPEAPDSNEDSERNQAGAESGVPGIQAAKRVNSPRDMEAASPWRSHQTCPGLAGRGRGEQMPLQMSCHPGLHEDICAVGPRLGPQPQGALQDVYVTALVTVLHDASEDLKSVLHTADEELSRSTDRTTEIGSGLSVGSHGAQPRWYLWVTGSEWERVKGRERAMVMEATKFSYCPERQAISSWKLWTIVNSHCFVSIWWAEDSTCVSVNEELFENILERVGSDKVFETDHKKSLFRQLSLYGFSKACQDLLTSLCLTTLLTEEPLICVLSKVALRSYSRTEVWTEELSVQSVFELQEYPTLGKV</sequence>
<organism evidence="1 2">
    <name type="scientific">Ovis ammon polii x Ovis aries</name>
    <dbReference type="NCBI Taxonomy" id="2918886"/>
    <lineage>
        <taxon>Eukaryota</taxon>
        <taxon>Metazoa</taxon>
        <taxon>Chordata</taxon>
        <taxon>Craniata</taxon>
        <taxon>Vertebrata</taxon>
        <taxon>Euteleostomi</taxon>
        <taxon>Mammalia</taxon>
        <taxon>Eutheria</taxon>
        <taxon>Laurasiatheria</taxon>
        <taxon>Artiodactyla</taxon>
        <taxon>Ruminantia</taxon>
        <taxon>Pecora</taxon>
        <taxon>Bovidae</taxon>
        <taxon>Caprinae</taxon>
        <taxon>Ovis</taxon>
    </lineage>
</organism>
<gene>
    <name evidence="1" type="ORF">MJG53_019961</name>
</gene>